<dbReference type="EMBL" id="CP020918">
    <property type="protein sequence ID" value="AWG22725.1"/>
    <property type="molecule type" value="Genomic_DNA"/>
</dbReference>
<keyword evidence="1" id="KW-0378">Hydrolase</keyword>
<dbReference type="Gene3D" id="2.40.10.10">
    <property type="entry name" value="Trypsin-like serine proteases"/>
    <property type="match status" value="2"/>
</dbReference>
<dbReference type="GO" id="GO:0008233">
    <property type="term" value="F:peptidase activity"/>
    <property type="evidence" value="ECO:0007669"/>
    <property type="project" value="UniProtKB-KW"/>
</dbReference>
<protein>
    <submittedName>
        <fullName evidence="1">Serine protease</fullName>
    </submittedName>
</protein>
<proteinExistence type="predicted"/>
<gene>
    <name evidence="1" type="ORF">FFWV33_14920</name>
</gene>
<dbReference type="OrthoDB" id="4696264at2"/>
<keyword evidence="1" id="KW-0645">Protease</keyword>
<organism evidence="1 2">
    <name type="scientific">Flavobacterium faecale</name>
    <dbReference type="NCBI Taxonomy" id="1355330"/>
    <lineage>
        <taxon>Bacteria</taxon>
        <taxon>Pseudomonadati</taxon>
        <taxon>Bacteroidota</taxon>
        <taxon>Flavobacteriia</taxon>
        <taxon>Flavobacteriales</taxon>
        <taxon>Flavobacteriaceae</taxon>
        <taxon>Flavobacterium</taxon>
    </lineage>
</organism>
<dbReference type="GO" id="GO:0006508">
    <property type="term" value="P:proteolysis"/>
    <property type="evidence" value="ECO:0007669"/>
    <property type="project" value="UniProtKB-KW"/>
</dbReference>
<sequence length="275" mass="30575">MDLSISEQLTYSTVRIECELKTGGTSTGTGFFFNFLEDKTSNTHVPVVVTNKHVIKNASKGKLIITKANEKGEPIDTEHFTLAFDNFESFWRLHPEADVDLCAMPIAPFVNEAQKRGDKLFYIPFTKDLLPTEKHKEELTAIEDVLMIGYPNGIWDSVNNMPIFRKGTTATNPLIDYNGKKEIMIDIAAFPGSSGSPVLIFNEGGYRDKKGNTYMGANRIILLGVLFAGPQATATGEIVMTPNLQRPISVSQIPNNLGLIIKSERIIEMEKLFNQ</sequence>
<evidence type="ECO:0000313" key="2">
    <source>
        <dbReference type="Proteomes" id="UP000244527"/>
    </source>
</evidence>
<reference evidence="1 2" key="1">
    <citation type="submission" date="2017-04" db="EMBL/GenBank/DDBJ databases">
        <title>Compelte genome sequence of WV33.</title>
        <authorList>
            <person name="Lee P.C."/>
        </authorList>
    </citation>
    <scope>NUCLEOTIDE SEQUENCE [LARGE SCALE GENOMIC DNA]</scope>
    <source>
        <strain evidence="1 2">WV33</strain>
    </source>
</reference>
<dbReference type="SUPFAM" id="SSF50494">
    <property type="entry name" value="Trypsin-like serine proteases"/>
    <property type="match status" value="1"/>
</dbReference>
<accession>A0A2S1LG43</accession>
<dbReference type="Pfam" id="PF13365">
    <property type="entry name" value="Trypsin_2"/>
    <property type="match status" value="1"/>
</dbReference>
<dbReference type="InterPro" id="IPR043504">
    <property type="entry name" value="Peptidase_S1_PA_chymotrypsin"/>
</dbReference>
<dbReference type="InterPro" id="IPR009003">
    <property type="entry name" value="Peptidase_S1_PA"/>
</dbReference>
<name>A0A2S1LG43_9FLAO</name>
<dbReference type="RefSeq" id="WP_108741642.1">
    <property type="nucleotide sequence ID" value="NZ_CP020918.1"/>
</dbReference>
<evidence type="ECO:0000313" key="1">
    <source>
        <dbReference type="EMBL" id="AWG22725.1"/>
    </source>
</evidence>
<dbReference type="AlphaFoldDB" id="A0A2S1LG43"/>
<keyword evidence="2" id="KW-1185">Reference proteome</keyword>
<dbReference type="KEGG" id="ffa:FFWV33_14920"/>
<dbReference type="Proteomes" id="UP000244527">
    <property type="component" value="Chromosome"/>
</dbReference>